<evidence type="ECO:0008006" key="5">
    <source>
        <dbReference type="Google" id="ProtNLM"/>
    </source>
</evidence>
<sequence>MRTSLHRTRTESRVKRTALLPLLLGVLVPKCPVCLAVYLSAIGTGASAARDAAPLVVQVGNVLVAIALGVLIVRVVSARRPALIALFTLSSAALLVLAWAFPLLLWPRLVALAGVGIAVLRTQRVTREEAAHALARGRQAGPSPAVSPPEHPGKQAAFTLR</sequence>
<protein>
    <recommendedName>
        <fullName evidence="5">MerC mercury resistance protein</fullName>
    </recommendedName>
</protein>
<reference evidence="3 4" key="1">
    <citation type="submission" date="2021-02" db="EMBL/GenBank/DDBJ databases">
        <title>De Novo genome assembly of isolated myxobacteria.</title>
        <authorList>
            <person name="Stevens D.C."/>
        </authorList>
    </citation>
    <scope>NUCLEOTIDE SEQUENCE [LARGE SCALE GENOMIC DNA]</scope>
    <source>
        <strain evidence="4">SCPEA02</strain>
    </source>
</reference>
<evidence type="ECO:0000313" key="4">
    <source>
        <dbReference type="Proteomes" id="UP000662747"/>
    </source>
</evidence>
<gene>
    <name evidence="3" type="ORF">JY651_43115</name>
</gene>
<dbReference type="EMBL" id="CP071090">
    <property type="protein sequence ID" value="QSQ21871.1"/>
    <property type="molecule type" value="Genomic_DNA"/>
</dbReference>
<dbReference type="RefSeq" id="WP_206723448.1">
    <property type="nucleotide sequence ID" value="NZ_CP071090.1"/>
</dbReference>
<keyword evidence="2" id="KW-1133">Transmembrane helix</keyword>
<feature type="transmembrane region" description="Helical" evidence="2">
    <location>
        <begin position="82"/>
        <end position="99"/>
    </location>
</feature>
<evidence type="ECO:0000256" key="2">
    <source>
        <dbReference type="SAM" id="Phobius"/>
    </source>
</evidence>
<name>A0ABX7NWW8_9BACT</name>
<keyword evidence="2" id="KW-0472">Membrane</keyword>
<organism evidence="3 4">
    <name type="scientific">Pyxidicoccus parkwayensis</name>
    <dbReference type="NCBI Taxonomy" id="2813578"/>
    <lineage>
        <taxon>Bacteria</taxon>
        <taxon>Pseudomonadati</taxon>
        <taxon>Myxococcota</taxon>
        <taxon>Myxococcia</taxon>
        <taxon>Myxococcales</taxon>
        <taxon>Cystobacterineae</taxon>
        <taxon>Myxococcaceae</taxon>
        <taxon>Pyxidicoccus</taxon>
    </lineage>
</organism>
<accession>A0ABX7NWW8</accession>
<feature type="region of interest" description="Disordered" evidence="1">
    <location>
        <begin position="131"/>
        <end position="161"/>
    </location>
</feature>
<dbReference type="Proteomes" id="UP000662747">
    <property type="component" value="Chromosome"/>
</dbReference>
<keyword evidence="4" id="KW-1185">Reference proteome</keyword>
<evidence type="ECO:0000256" key="1">
    <source>
        <dbReference type="SAM" id="MobiDB-lite"/>
    </source>
</evidence>
<keyword evidence="2" id="KW-0812">Transmembrane</keyword>
<feature type="transmembrane region" description="Helical" evidence="2">
    <location>
        <begin position="52"/>
        <end position="75"/>
    </location>
</feature>
<proteinExistence type="predicted"/>
<evidence type="ECO:0000313" key="3">
    <source>
        <dbReference type="EMBL" id="QSQ21871.1"/>
    </source>
</evidence>